<evidence type="ECO:0000313" key="1">
    <source>
        <dbReference type="EMBL" id="SKD07114.1"/>
    </source>
</evidence>
<evidence type="ECO:0000313" key="2">
    <source>
        <dbReference type="Proteomes" id="UP000190166"/>
    </source>
</evidence>
<dbReference type="AlphaFoldDB" id="A0A1T5P316"/>
<accession>A0A1T5P316</accession>
<protein>
    <recommendedName>
        <fullName evidence="3">Outer membrane protein beta-barrel domain-containing protein</fullName>
    </recommendedName>
</protein>
<dbReference type="PROSITE" id="PS51257">
    <property type="entry name" value="PROKAR_LIPOPROTEIN"/>
    <property type="match status" value="1"/>
</dbReference>
<name>A0A1T5P316_9BACT</name>
<dbReference type="EMBL" id="FUZZ01000002">
    <property type="protein sequence ID" value="SKD07114.1"/>
    <property type="molecule type" value="Genomic_DNA"/>
</dbReference>
<proteinExistence type="predicted"/>
<dbReference type="STRING" id="393003.SAMN05660461_3708"/>
<keyword evidence="2" id="KW-1185">Reference proteome</keyword>
<evidence type="ECO:0008006" key="3">
    <source>
        <dbReference type="Google" id="ProtNLM"/>
    </source>
</evidence>
<gene>
    <name evidence="1" type="ORF">SAMN05660461_3708</name>
</gene>
<dbReference type="RefSeq" id="WP_079470961.1">
    <property type="nucleotide sequence ID" value="NZ_FUZZ01000002.1"/>
</dbReference>
<reference evidence="2" key="1">
    <citation type="submission" date="2017-02" db="EMBL/GenBank/DDBJ databases">
        <authorList>
            <person name="Varghese N."/>
            <person name="Submissions S."/>
        </authorList>
    </citation>
    <scope>NUCLEOTIDE SEQUENCE [LARGE SCALE GENOMIC DNA]</scope>
    <source>
        <strain evidence="2">DSM 18108</strain>
    </source>
</reference>
<organism evidence="1 2">
    <name type="scientific">Chitinophaga ginsengisegetis</name>
    <dbReference type="NCBI Taxonomy" id="393003"/>
    <lineage>
        <taxon>Bacteria</taxon>
        <taxon>Pseudomonadati</taxon>
        <taxon>Bacteroidota</taxon>
        <taxon>Chitinophagia</taxon>
        <taxon>Chitinophagales</taxon>
        <taxon>Chitinophagaceae</taxon>
        <taxon>Chitinophaga</taxon>
    </lineage>
</organism>
<dbReference type="Proteomes" id="UP000190166">
    <property type="component" value="Unassembled WGS sequence"/>
</dbReference>
<sequence>MKSSIYVALFCTAAVAVSSCNKRIYVPNQVNVPLLKEKYEFKGSITPTNLQGAFAVTDNIAIMANGQYLWGFNYADPANNYDDDNDLFRDNNTRGGLVEGAVGFFKPIGPNKKAVFDVYAGYGSGNFKTLTGNYKSDNDGTGNINLNDYVIKNRFSKVFIQPSFGLAHRVVEAAFSSRFSLINFYDSNIGVKAFENNAAEQSKYMRIYDKTVVFYEPAFTVRVGYKYVKFQAQLQFSTPLNDNSFYDDNTNDKNFNEYFQPVNFNMGVAINLAKWYNRK</sequence>